<feature type="coiled-coil region" evidence="1">
    <location>
        <begin position="306"/>
        <end position="333"/>
    </location>
</feature>
<keyword evidence="2" id="KW-0812">Transmembrane</keyword>
<dbReference type="EMBL" id="CP020472">
    <property type="protein sequence ID" value="ARD22252.1"/>
    <property type="molecule type" value="Genomic_DNA"/>
</dbReference>
<gene>
    <name evidence="3" type="ORF">SJ2017_1950</name>
</gene>
<feature type="transmembrane region" description="Helical" evidence="2">
    <location>
        <begin position="435"/>
        <end position="454"/>
    </location>
</feature>
<keyword evidence="1" id="KW-0175">Coiled coil</keyword>
<evidence type="ECO:0000256" key="1">
    <source>
        <dbReference type="SAM" id="Coils"/>
    </source>
</evidence>
<evidence type="ECO:0008006" key="5">
    <source>
        <dbReference type="Google" id="ProtNLM"/>
    </source>
</evidence>
<proteinExistence type="predicted"/>
<name>A0ABN4YGL2_9GAMM</name>
<sequence>MPKIRVMCVQPIEVDSEQYEQLISKKSRIGKLIGTFDRNHFKIEWLKQFNALHRDLSNFKCIYRSEESKVSNLLLKQDLQSIDFHVNGLHDISEYLDLENTTYELVFDQRFFNFVLVVEIHLNLPDDKTAELLSTELTADELAENQGADFYNNLRNLLVKEHDTSALSQWGNAVRLEVCKRIQAISHIPLKSSHRPLAYIGNNSGNFTFFVEASPQDKQMKQQFLACNAKAERVKGNNTTIIDNDCVHYAFFSRFHTIMTLDIGRYYRFAPIQHHIQSTWYYVSFYSRVLDKLNSHILANDSKKTLNSKRNVIDEYINKIELLRMNNENFKLAIESDNEDVYQKIESKWNVESSLEHAKTYVSFFKDYLERAYARKAEQSNRRQNQILFIISCIQILGLISIWSDYLGLSKIERFINSTGIHTGSNVDTVLQINTWLPLGLIAVLVLLMMLAYMRRD</sequence>
<dbReference type="Proteomes" id="UP000191820">
    <property type="component" value="Chromosome"/>
</dbReference>
<evidence type="ECO:0000313" key="3">
    <source>
        <dbReference type="EMBL" id="ARD22252.1"/>
    </source>
</evidence>
<accession>A0ABN4YGL2</accession>
<dbReference type="RefSeq" id="WP_080915653.1">
    <property type="nucleotide sequence ID" value="NZ_CP020472.1"/>
</dbReference>
<keyword evidence="4" id="KW-1185">Reference proteome</keyword>
<keyword evidence="2" id="KW-0472">Membrane</keyword>
<feature type="transmembrane region" description="Helical" evidence="2">
    <location>
        <begin position="385"/>
        <end position="404"/>
    </location>
</feature>
<reference evidence="3 4" key="1">
    <citation type="submission" date="2017-03" db="EMBL/GenBank/DDBJ databases">
        <title>Genome sequencing of Shewanella japonica KCTC 22435.</title>
        <authorList>
            <person name="Kim K.M."/>
        </authorList>
    </citation>
    <scope>NUCLEOTIDE SEQUENCE [LARGE SCALE GENOMIC DNA]</scope>
    <source>
        <strain evidence="3 4">KCTC 22435</strain>
    </source>
</reference>
<evidence type="ECO:0000313" key="4">
    <source>
        <dbReference type="Proteomes" id="UP000191820"/>
    </source>
</evidence>
<protein>
    <recommendedName>
        <fullName evidence="5">CorA-like Mg2+ transporter protein</fullName>
    </recommendedName>
</protein>
<keyword evidence="2" id="KW-1133">Transmembrane helix</keyword>
<evidence type="ECO:0000256" key="2">
    <source>
        <dbReference type="SAM" id="Phobius"/>
    </source>
</evidence>
<organism evidence="3 4">
    <name type="scientific">Shewanella japonica</name>
    <dbReference type="NCBI Taxonomy" id="93973"/>
    <lineage>
        <taxon>Bacteria</taxon>
        <taxon>Pseudomonadati</taxon>
        <taxon>Pseudomonadota</taxon>
        <taxon>Gammaproteobacteria</taxon>
        <taxon>Alteromonadales</taxon>
        <taxon>Shewanellaceae</taxon>
        <taxon>Shewanella</taxon>
    </lineage>
</organism>